<name>A0AAV8Z2X4_9CUCU</name>
<comment type="caution">
    <text evidence="3">The sequence shown here is derived from an EMBL/GenBank/DDBJ whole genome shotgun (WGS) entry which is preliminary data.</text>
</comment>
<dbReference type="AlphaFoldDB" id="A0AAV8Z2X4"/>
<protein>
    <recommendedName>
        <fullName evidence="2">DDE-1 domain-containing protein</fullName>
    </recommendedName>
</protein>
<feature type="region of interest" description="Disordered" evidence="1">
    <location>
        <begin position="314"/>
        <end position="353"/>
    </location>
</feature>
<dbReference type="EMBL" id="JAPWTK010000018">
    <property type="protein sequence ID" value="KAJ8958280.1"/>
    <property type="molecule type" value="Genomic_DNA"/>
</dbReference>
<dbReference type="Proteomes" id="UP001162162">
    <property type="component" value="Unassembled WGS sequence"/>
</dbReference>
<dbReference type="Gene3D" id="3.30.420.10">
    <property type="entry name" value="Ribonuclease H-like superfamily/Ribonuclease H"/>
    <property type="match status" value="1"/>
</dbReference>
<evidence type="ECO:0000259" key="2">
    <source>
        <dbReference type="Pfam" id="PF03184"/>
    </source>
</evidence>
<dbReference type="InterPro" id="IPR036397">
    <property type="entry name" value="RNaseH_sf"/>
</dbReference>
<keyword evidence="4" id="KW-1185">Reference proteome</keyword>
<sequence>MDETGIQMNNKPSSVIATKGSKDGHVVTASEKGENVSIIGCNNAEGMFLPPVLILKGIYSRSSYVNSDLFLMWLKNHFAPRKGAGKCILILDGHVSHCSIEMLEFAELNNIIILCLPSHTSQALQPLDKSFFKPLKDYFKQEADTHMFLSQSKTITRMHIGELIGNAWQKAATVGNGCAGFRATGIYPLDPQIIPDHFFQISDTAEANAARQPPEMEVNHLANVQQEDDESNVPMDQPGITQNNFEWPEIENDENYIFEVEAGTLDLNQLSETNKQIKEQPTPSKYLDEVVPIPAIPTKKFYKRKQSAAVLTSAENMQTLKQRKQDKLEKEDKKQDKLNKAKKYKKETTKART</sequence>
<evidence type="ECO:0000313" key="3">
    <source>
        <dbReference type="EMBL" id="KAJ8958280.1"/>
    </source>
</evidence>
<reference evidence="3" key="1">
    <citation type="journal article" date="2023" name="Insect Mol. Biol.">
        <title>Genome sequencing provides insights into the evolution of gene families encoding plant cell wall-degrading enzymes in longhorned beetles.</title>
        <authorList>
            <person name="Shin N.R."/>
            <person name="Okamura Y."/>
            <person name="Kirsch R."/>
            <person name="Pauchet Y."/>
        </authorList>
    </citation>
    <scope>NUCLEOTIDE SEQUENCE</scope>
    <source>
        <strain evidence="3">AMC_N1</strain>
    </source>
</reference>
<organism evidence="3 4">
    <name type="scientific">Aromia moschata</name>
    <dbReference type="NCBI Taxonomy" id="1265417"/>
    <lineage>
        <taxon>Eukaryota</taxon>
        <taxon>Metazoa</taxon>
        <taxon>Ecdysozoa</taxon>
        <taxon>Arthropoda</taxon>
        <taxon>Hexapoda</taxon>
        <taxon>Insecta</taxon>
        <taxon>Pterygota</taxon>
        <taxon>Neoptera</taxon>
        <taxon>Endopterygota</taxon>
        <taxon>Coleoptera</taxon>
        <taxon>Polyphaga</taxon>
        <taxon>Cucujiformia</taxon>
        <taxon>Chrysomeloidea</taxon>
        <taxon>Cerambycidae</taxon>
        <taxon>Cerambycinae</taxon>
        <taxon>Callichromatini</taxon>
        <taxon>Aromia</taxon>
    </lineage>
</organism>
<dbReference type="InterPro" id="IPR004875">
    <property type="entry name" value="DDE_SF_endonuclease_dom"/>
</dbReference>
<dbReference type="GO" id="GO:0003677">
    <property type="term" value="F:DNA binding"/>
    <property type="evidence" value="ECO:0007669"/>
    <property type="project" value="TreeGrafter"/>
</dbReference>
<gene>
    <name evidence="3" type="ORF">NQ318_017424</name>
</gene>
<dbReference type="InterPro" id="IPR050863">
    <property type="entry name" value="CenT-Element_Derived"/>
</dbReference>
<dbReference type="Pfam" id="PF03184">
    <property type="entry name" value="DDE_1"/>
    <property type="match status" value="1"/>
</dbReference>
<accession>A0AAV8Z2X4</accession>
<evidence type="ECO:0000313" key="4">
    <source>
        <dbReference type="Proteomes" id="UP001162162"/>
    </source>
</evidence>
<dbReference type="GO" id="GO:0005634">
    <property type="term" value="C:nucleus"/>
    <property type="evidence" value="ECO:0007669"/>
    <property type="project" value="TreeGrafter"/>
</dbReference>
<evidence type="ECO:0000256" key="1">
    <source>
        <dbReference type="SAM" id="MobiDB-lite"/>
    </source>
</evidence>
<proteinExistence type="predicted"/>
<feature type="domain" description="DDE-1" evidence="2">
    <location>
        <begin position="60"/>
        <end position="154"/>
    </location>
</feature>
<dbReference type="PANTHER" id="PTHR19303">
    <property type="entry name" value="TRANSPOSON"/>
    <property type="match status" value="1"/>
</dbReference>
<dbReference type="PANTHER" id="PTHR19303:SF74">
    <property type="entry name" value="POGO TRANSPOSABLE ELEMENT WITH KRAB DOMAIN"/>
    <property type="match status" value="1"/>
</dbReference>
<feature type="compositionally biased region" description="Basic and acidic residues" evidence="1">
    <location>
        <begin position="323"/>
        <end position="339"/>
    </location>
</feature>